<evidence type="ECO:0000313" key="2">
    <source>
        <dbReference type="Proteomes" id="UP001324634"/>
    </source>
</evidence>
<dbReference type="RefSeq" id="WP_321392652.1">
    <property type="nucleotide sequence ID" value="NZ_CP139487.1"/>
</dbReference>
<keyword evidence="2" id="KW-1185">Reference proteome</keyword>
<protein>
    <submittedName>
        <fullName evidence="1">Uncharacterized protein</fullName>
    </submittedName>
</protein>
<sequence length="94" mass="10719">MKFVISFLFCLSAYASPIQLYFESDSIEAKMLKDILITDYQIPEELIGMKKIKECEGIKTNGKLELCLKNNGDLLVVSVDRHFINESLKVFQAP</sequence>
<dbReference type="AlphaFoldDB" id="A0AAX4HM44"/>
<name>A0AAX4HM44_9BACT</name>
<dbReference type="EMBL" id="CP139487">
    <property type="protein sequence ID" value="WPU64238.1"/>
    <property type="molecule type" value="Genomic_DNA"/>
</dbReference>
<reference evidence="1 2" key="1">
    <citation type="submission" date="2023-11" db="EMBL/GenBank/DDBJ databases">
        <title>Peredibacter starrii A3.12.</title>
        <authorList>
            <person name="Mitchell R.J."/>
        </authorList>
    </citation>
    <scope>NUCLEOTIDE SEQUENCE [LARGE SCALE GENOMIC DNA]</scope>
    <source>
        <strain evidence="1 2">A3.12</strain>
    </source>
</reference>
<proteinExistence type="predicted"/>
<evidence type="ECO:0000313" key="1">
    <source>
        <dbReference type="EMBL" id="WPU64238.1"/>
    </source>
</evidence>
<accession>A0AAX4HM44</accession>
<dbReference type="Proteomes" id="UP001324634">
    <property type="component" value="Chromosome"/>
</dbReference>
<gene>
    <name evidence="1" type="ORF">SOO65_16210</name>
</gene>
<organism evidence="1 2">
    <name type="scientific">Peredibacter starrii</name>
    <dbReference type="NCBI Taxonomy" id="28202"/>
    <lineage>
        <taxon>Bacteria</taxon>
        <taxon>Pseudomonadati</taxon>
        <taxon>Bdellovibrionota</taxon>
        <taxon>Bacteriovoracia</taxon>
        <taxon>Bacteriovoracales</taxon>
        <taxon>Bacteriovoracaceae</taxon>
        <taxon>Peredibacter</taxon>
    </lineage>
</organism>
<dbReference type="KEGG" id="psti:SOO65_16210"/>